<dbReference type="AlphaFoldDB" id="A0AA38F4U6"/>
<comment type="caution">
    <text evidence="2">The sequence shown here is derived from an EMBL/GenBank/DDBJ whole genome shotgun (WGS) entry which is preliminary data.</text>
</comment>
<evidence type="ECO:0000313" key="3">
    <source>
        <dbReference type="Proteomes" id="UP000824469"/>
    </source>
</evidence>
<dbReference type="InterPro" id="IPR032675">
    <property type="entry name" value="LRR_dom_sf"/>
</dbReference>
<dbReference type="InterPro" id="IPR027417">
    <property type="entry name" value="P-loop_NTPase"/>
</dbReference>
<dbReference type="Pfam" id="PF23282">
    <property type="entry name" value="WHD_ROQ1"/>
    <property type="match status" value="1"/>
</dbReference>
<name>A0AA38F4U6_TAXCH</name>
<dbReference type="PANTHER" id="PTHR11017:SF385">
    <property type="entry name" value="DISEASE RESISTANCE PROTEIN (TIR-NBS-LRR CLASS)-RELATED"/>
    <property type="match status" value="1"/>
</dbReference>
<keyword evidence="3" id="KW-1185">Reference proteome</keyword>
<organism evidence="2 3">
    <name type="scientific">Taxus chinensis</name>
    <name type="common">Chinese yew</name>
    <name type="synonym">Taxus wallichiana var. chinensis</name>
    <dbReference type="NCBI Taxonomy" id="29808"/>
    <lineage>
        <taxon>Eukaryota</taxon>
        <taxon>Viridiplantae</taxon>
        <taxon>Streptophyta</taxon>
        <taxon>Embryophyta</taxon>
        <taxon>Tracheophyta</taxon>
        <taxon>Spermatophyta</taxon>
        <taxon>Pinopsida</taxon>
        <taxon>Pinidae</taxon>
        <taxon>Conifers II</taxon>
        <taxon>Cupressales</taxon>
        <taxon>Taxaceae</taxon>
        <taxon>Taxus</taxon>
    </lineage>
</organism>
<dbReference type="Proteomes" id="UP000824469">
    <property type="component" value="Unassembled WGS sequence"/>
</dbReference>
<gene>
    <name evidence="2" type="ORF">KI387_033162</name>
</gene>
<accession>A0AA38F4U6</accession>
<proteinExistence type="predicted"/>
<evidence type="ECO:0000313" key="2">
    <source>
        <dbReference type="EMBL" id="KAH9289045.1"/>
    </source>
</evidence>
<dbReference type="PANTHER" id="PTHR11017">
    <property type="entry name" value="LEUCINE-RICH REPEAT-CONTAINING PROTEIN"/>
    <property type="match status" value="1"/>
</dbReference>
<dbReference type="Gene3D" id="1.10.8.430">
    <property type="entry name" value="Helical domain of apoptotic protease-activating factors"/>
    <property type="match status" value="1"/>
</dbReference>
<dbReference type="GO" id="GO:0006952">
    <property type="term" value="P:defense response"/>
    <property type="evidence" value="ECO:0007669"/>
    <property type="project" value="InterPro"/>
</dbReference>
<feature type="domain" description="Disease resistance protein Roq1-like winged-helix" evidence="1">
    <location>
        <begin position="92"/>
        <end position="162"/>
    </location>
</feature>
<reference evidence="2 3" key="1">
    <citation type="journal article" date="2021" name="Nat. Plants">
        <title>The Taxus genome provides insights into paclitaxel biosynthesis.</title>
        <authorList>
            <person name="Xiong X."/>
            <person name="Gou J."/>
            <person name="Liao Q."/>
            <person name="Li Y."/>
            <person name="Zhou Q."/>
            <person name="Bi G."/>
            <person name="Li C."/>
            <person name="Du R."/>
            <person name="Wang X."/>
            <person name="Sun T."/>
            <person name="Guo L."/>
            <person name="Liang H."/>
            <person name="Lu P."/>
            <person name="Wu Y."/>
            <person name="Zhang Z."/>
            <person name="Ro D.K."/>
            <person name="Shang Y."/>
            <person name="Huang S."/>
            <person name="Yan J."/>
        </authorList>
    </citation>
    <scope>NUCLEOTIDE SEQUENCE [LARGE SCALE GENOMIC DNA]</scope>
    <source>
        <strain evidence="2">Ta-2019</strain>
    </source>
</reference>
<dbReference type="InterPro" id="IPR036390">
    <property type="entry name" value="WH_DNA-bd_sf"/>
</dbReference>
<dbReference type="SUPFAM" id="SSF52047">
    <property type="entry name" value="RNI-like"/>
    <property type="match status" value="1"/>
</dbReference>
<dbReference type="SUPFAM" id="SSF52540">
    <property type="entry name" value="P-loop containing nucleoside triphosphate hydrolases"/>
    <property type="match status" value="1"/>
</dbReference>
<sequence length="495" mass="56502">MKEISLDYSRSLFCWHAFRQPCPERGYEDLVESFVSECGGLPLSLQVIGGSLYRSDQQKGYWELSLEKVRKTLPIEIKQRIKISFDALDDYQKQIFMDIACFFVGMGKFKCMAVRIWEASGWNGEERLQTLVDKCLVEMEPVFIEELYFRMHEHIRDFGREMADGIKHPRRLWRPHHSLESVDLRNRLTRTTESVRCLYSFFDDSNGAQITYFMGNRNSDLQAGASTLLLWMSIELSEQKQRASESFIPLEDVSHTAIPSWIPLQNLQALEIINGNTARLWHTDVQGPVQLKELRLIDTVSFGAFRNSWSVFGRLQNLVLTGNGHFRLSGELDLSNNADGFEAFMSTRMYRLEIIDIQFVKDVQKICISGQHCPSLKSLRLHFLADLIEVNLTRITALSSLEVDSCSVLTDLLGIADSRNLVNLSIGNCCAIKELPSLAPLHDLQRITIDGCPIGQDIRGIENLQKLTYIYISEGFGRVLNCLARLSICIGRLEV</sequence>
<dbReference type="SUPFAM" id="SSF46785">
    <property type="entry name" value="Winged helix' DNA-binding domain"/>
    <property type="match status" value="1"/>
</dbReference>
<dbReference type="InterPro" id="IPR044974">
    <property type="entry name" value="Disease_R_plants"/>
</dbReference>
<dbReference type="InterPro" id="IPR058192">
    <property type="entry name" value="WHD_ROQ1-like"/>
</dbReference>
<evidence type="ECO:0000259" key="1">
    <source>
        <dbReference type="Pfam" id="PF23282"/>
    </source>
</evidence>
<dbReference type="Gene3D" id="3.80.10.10">
    <property type="entry name" value="Ribonuclease Inhibitor"/>
    <property type="match status" value="1"/>
</dbReference>
<protein>
    <recommendedName>
        <fullName evidence="1">Disease resistance protein Roq1-like winged-helix domain-containing protein</fullName>
    </recommendedName>
</protein>
<dbReference type="InterPro" id="IPR042197">
    <property type="entry name" value="Apaf_helical"/>
</dbReference>
<dbReference type="EMBL" id="JAHRHJ020003813">
    <property type="protein sequence ID" value="KAH9289045.1"/>
    <property type="molecule type" value="Genomic_DNA"/>
</dbReference>